<feature type="non-terminal residue" evidence="2">
    <location>
        <position position="367"/>
    </location>
</feature>
<sequence length="367" mass="39521">MRISLRIPGLGPGTVRPTAALFFLWLAVCGGLTTPVARAAADAGALPAASATGARRVPLADFESGSVVLRSYPDEDQHPQSWEVQSANTYGGSAYALRLWGNTWKVLDLDPHPVTAATVIEAALFVEEIGELQALGFGDDSGTVLFYCVAGTQLVLSDRWNVAQQGFFPAGGWQAYRFPLGQDWFDTWGYLPELTQLVFVNDRDATPRGATLFDEIHDVTDELPIAPRVEIQAHPGDAVRLAREAAPGVALYRVEVQFQSLVDDPDSDAHAYHWDFGDGATSGLAHPSHAFTATADYTFTVALDVTDDTGLIGRDTCQVAVDPAGHAGEITINFTGDAFMGRSYDQPGGLIDTHGVEYLWEPTRAIL</sequence>
<dbReference type="Gene3D" id="2.60.40.10">
    <property type="entry name" value="Immunoglobulins"/>
    <property type="match status" value="1"/>
</dbReference>
<feature type="domain" description="PKD" evidence="1">
    <location>
        <begin position="271"/>
        <end position="303"/>
    </location>
</feature>
<dbReference type="InterPro" id="IPR000601">
    <property type="entry name" value="PKD_dom"/>
</dbReference>
<gene>
    <name evidence="2" type="ORF">FJY75_09310</name>
</gene>
<dbReference type="PROSITE" id="PS50093">
    <property type="entry name" value="PKD"/>
    <property type="match status" value="1"/>
</dbReference>
<dbReference type="InterPro" id="IPR035986">
    <property type="entry name" value="PKD_dom_sf"/>
</dbReference>
<name>A0A937X9K7_UNCEI</name>
<dbReference type="InterPro" id="IPR022409">
    <property type="entry name" value="PKD/Chitinase_dom"/>
</dbReference>
<dbReference type="Pfam" id="PF18911">
    <property type="entry name" value="PKD_4"/>
    <property type="match status" value="1"/>
</dbReference>
<organism evidence="2 3">
    <name type="scientific">Eiseniibacteriota bacterium</name>
    <dbReference type="NCBI Taxonomy" id="2212470"/>
    <lineage>
        <taxon>Bacteria</taxon>
        <taxon>Candidatus Eiseniibacteriota</taxon>
    </lineage>
</organism>
<evidence type="ECO:0000259" key="1">
    <source>
        <dbReference type="PROSITE" id="PS50093"/>
    </source>
</evidence>
<protein>
    <submittedName>
        <fullName evidence="2">PKD domain-containing protein</fullName>
    </submittedName>
</protein>
<dbReference type="AlphaFoldDB" id="A0A937X9K7"/>
<evidence type="ECO:0000313" key="3">
    <source>
        <dbReference type="Proteomes" id="UP000748308"/>
    </source>
</evidence>
<proteinExistence type="predicted"/>
<dbReference type="CDD" id="cd00146">
    <property type="entry name" value="PKD"/>
    <property type="match status" value="1"/>
</dbReference>
<dbReference type="SUPFAM" id="SSF49299">
    <property type="entry name" value="PKD domain"/>
    <property type="match status" value="1"/>
</dbReference>
<accession>A0A937X9K7</accession>
<dbReference type="Proteomes" id="UP000748308">
    <property type="component" value="Unassembled WGS sequence"/>
</dbReference>
<dbReference type="InterPro" id="IPR013783">
    <property type="entry name" value="Ig-like_fold"/>
</dbReference>
<evidence type="ECO:0000313" key="2">
    <source>
        <dbReference type="EMBL" id="MBM3318035.1"/>
    </source>
</evidence>
<dbReference type="SMART" id="SM00089">
    <property type="entry name" value="PKD"/>
    <property type="match status" value="1"/>
</dbReference>
<comment type="caution">
    <text evidence="2">The sequence shown here is derived from an EMBL/GenBank/DDBJ whole genome shotgun (WGS) entry which is preliminary data.</text>
</comment>
<dbReference type="EMBL" id="VGIY01000246">
    <property type="protein sequence ID" value="MBM3318035.1"/>
    <property type="molecule type" value="Genomic_DNA"/>
</dbReference>
<reference evidence="2" key="1">
    <citation type="submission" date="2019-03" db="EMBL/GenBank/DDBJ databases">
        <title>Lake Tanganyika Metagenome-Assembled Genomes (MAGs).</title>
        <authorList>
            <person name="Tran P."/>
        </authorList>
    </citation>
    <scope>NUCLEOTIDE SEQUENCE</scope>
    <source>
        <strain evidence="2">M_DeepCast_400m_m2_100</strain>
    </source>
</reference>